<dbReference type="Proteomes" id="UP000245793">
    <property type="component" value="Unassembled WGS sequence"/>
</dbReference>
<keyword evidence="1" id="KW-1133">Transmembrane helix</keyword>
<feature type="transmembrane region" description="Helical" evidence="1">
    <location>
        <begin position="35"/>
        <end position="53"/>
    </location>
</feature>
<dbReference type="EMBL" id="QEKV01000002">
    <property type="protein sequence ID" value="PVY95337.1"/>
    <property type="molecule type" value="Genomic_DNA"/>
</dbReference>
<sequence>MKAKFWGRLRIFLFFGYVIGAAVVADQVKNSTTLTLLLILLGLLFLIPDLIFWRCPNCNRYLGNRVPFYREHFYCPFCGEEIEDE</sequence>
<protein>
    <submittedName>
        <fullName evidence="2">Uncharacterized protein</fullName>
    </submittedName>
</protein>
<name>A0A2U1E5X3_9FIRM</name>
<dbReference type="AlphaFoldDB" id="A0A2U1E5X3"/>
<keyword evidence="1" id="KW-0472">Membrane</keyword>
<keyword evidence="3" id="KW-1185">Reference proteome</keyword>
<accession>A0A2U1E5X3</accession>
<evidence type="ECO:0000256" key="1">
    <source>
        <dbReference type="SAM" id="Phobius"/>
    </source>
</evidence>
<comment type="caution">
    <text evidence="2">The sequence shown here is derived from an EMBL/GenBank/DDBJ whole genome shotgun (WGS) entry which is preliminary data.</text>
</comment>
<evidence type="ECO:0000313" key="3">
    <source>
        <dbReference type="Proteomes" id="UP000245793"/>
    </source>
</evidence>
<proteinExistence type="predicted"/>
<keyword evidence="1" id="KW-0812">Transmembrane</keyword>
<gene>
    <name evidence="2" type="ORF">C7381_102227</name>
</gene>
<evidence type="ECO:0000313" key="2">
    <source>
        <dbReference type="EMBL" id="PVY95337.1"/>
    </source>
</evidence>
<reference evidence="2 3" key="1">
    <citation type="submission" date="2018-04" db="EMBL/GenBank/DDBJ databases">
        <title>Genomic Encyclopedia of Type Strains, Phase IV (KMG-IV): sequencing the most valuable type-strain genomes for metagenomic binning, comparative biology and taxonomic classification.</title>
        <authorList>
            <person name="Goeker M."/>
        </authorList>
    </citation>
    <scope>NUCLEOTIDE SEQUENCE [LARGE SCALE GENOMIC DNA]</scope>
    <source>
        <strain evidence="2 3">DSM 20705</strain>
    </source>
</reference>
<dbReference type="RefSeq" id="WP_034544895.1">
    <property type="nucleotide sequence ID" value="NZ_QEKV01000002.1"/>
</dbReference>
<organism evidence="2 3">
    <name type="scientific">Ezakiella coagulans</name>
    <dbReference type="NCBI Taxonomy" id="46507"/>
    <lineage>
        <taxon>Bacteria</taxon>
        <taxon>Bacillati</taxon>
        <taxon>Bacillota</taxon>
        <taxon>Tissierellia</taxon>
        <taxon>Ezakiella</taxon>
    </lineage>
</organism>